<feature type="domain" description="hAT-like transposase RNase-H fold" evidence="1">
    <location>
        <begin position="87"/>
        <end position="190"/>
    </location>
</feature>
<keyword evidence="3" id="KW-1185">Reference proteome</keyword>
<evidence type="ECO:0000313" key="3">
    <source>
        <dbReference type="Proteomes" id="UP000075243"/>
    </source>
</evidence>
<accession>A0A151S7S9</accession>
<reference evidence="2" key="1">
    <citation type="journal article" date="2012" name="Nat. Biotechnol.">
        <title>Draft genome sequence of pigeonpea (Cajanus cajan), an orphan legume crop of resource-poor farmers.</title>
        <authorList>
            <person name="Varshney R.K."/>
            <person name="Chen W."/>
            <person name="Li Y."/>
            <person name="Bharti A.K."/>
            <person name="Saxena R.K."/>
            <person name="Schlueter J.A."/>
            <person name="Donoghue M.T."/>
            <person name="Azam S."/>
            <person name="Fan G."/>
            <person name="Whaley A.M."/>
            <person name="Farmer A.D."/>
            <person name="Sheridan J."/>
            <person name="Iwata A."/>
            <person name="Tuteja R."/>
            <person name="Penmetsa R.V."/>
            <person name="Wu W."/>
            <person name="Upadhyaya H.D."/>
            <person name="Yang S.P."/>
            <person name="Shah T."/>
            <person name="Saxena K.B."/>
            <person name="Michael T."/>
            <person name="McCombie W.R."/>
            <person name="Yang B."/>
            <person name="Zhang G."/>
            <person name="Yang H."/>
            <person name="Wang J."/>
            <person name="Spillane C."/>
            <person name="Cook D.R."/>
            <person name="May G.D."/>
            <person name="Xu X."/>
            <person name="Jackson S.A."/>
        </authorList>
    </citation>
    <scope>NUCLEOTIDE SEQUENCE [LARGE SCALE GENOMIC DNA]</scope>
</reference>
<dbReference type="Pfam" id="PF14372">
    <property type="entry name" value="hAT-like_RNase-H"/>
    <property type="match status" value="1"/>
</dbReference>
<dbReference type="Proteomes" id="UP000075243">
    <property type="component" value="Unassembled WGS sequence"/>
</dbReference>
<protein>
    <submittedName>
        <fullName evidence="2">AC transposase</fullName>
    </submittedName>
</protein>
<evidence type="ECO:0000313" key="2">
    <source>
        <dbReference type="EMBL" id="KYP50875.1"/>
    </source>
</evidence>
<dbReference type="PANTHER" id="PTHR23272">
    <property type="entry name" value="BED FINGER-RELATED"/>
    <property type="match status" value="1"/>
</dbReference>
<dbReference type="EMBL" id="KQ483447">
    <property type="protein sequence ID" value="KYP50875.1"/>
    <property type="molecule type" value="Genomic_DNA"/>
</dbReference>
<dbReference type="InterPro" id="IPR025525">
    <property type="entry name" value="hAT-like_transposase_RNase-H"/>
</dbReference>
<proteinExistence type="predicted"/>
<dbReference type="OMA" id="NFEDWHD"/>
<gene>
    <name evidence="2" type="ORF">KK1_027340</name>
</gene>
<dbReference type="Gramene" id="C.cajan_28584.t">
    <property type="protein sequence ID" value="C.cajan_28584.t"/>
    <property type="gene ID" value="C.cajan_28584"/>
</dbReference>
<sequence>MRCCAHILSLIVKDGLKEIKDSILKIQNAVKYVKSSPARFARFKACVEQEGISYKGNGSVPLEEDWEYARSVLPFLKMFYDSTMRISGTSYVTSHMYMKEVFGIGKKIRQYSESSDVSIRLMALRMKGKYDKYWGNPNGINILLLIAVVLDPRSKLDFVNYFIDYIFESDMASQLKSKLLSSLKTLYEQYQGVEEGSQSSQQESQLDDEDDDPHGMSFYLRATGRRFDYISELDKYLREDPEPYTKLVELDVLHWWN</sequence>
<name>A0A151S7S9_CAJCA</name>
<dbReference type="STRING" id="3821.A0A151S7S9"/>
<dbReference type="AlphaFoldDB" id="A0A151S7S9"/>
<dbReference type="InterPro" id="IPR012337">
    <property type="entry name" value="RNaseH-like_sf"/>
</dbReference>
<dbReference type="GO" id="GO:0003677">
    <property type="term" value="F:DNA binding"/>
    <property type="evidence" value="ECO:0007669"/>
    <property type="project" value="InterPro"/>
</dbReference>
<dbReference type="PANTHER" id="PTHR23272:SF184">
    <property type="entry name" value="OS03G0311250 PROTEIN"/>
    <property type="match status" value="1"/>
</dbReference>
<organism evidence="2 3">
    <name type="scientific">Cajanus cajan</name>
    <name type="common">Pigeon pea</name>
    <name type="synonym">Cajanus indicus</name>
    <dbReference type="NCBI Taxonomy" id="3821"/>
    <lineage>
        <taxon>Eukaryota</taxon>
        <taxon>Viridiplantae</taxon>
        <taxon>Streptophyta</taxon>
        <taxon>Embryophyta</taxon>
        <taxon>Tracheophyta</taxon>
        <taxon>Spermatophyta</taxon>
        <taxon>Magnoliopsida</taxon>
        <taxon>eudicotyledons</taxon>
        <taxon>Gunneridae</taxon>
        <taxon>Pentapetalae</taxon>
        <taxon>rosids</taxon>
        <taxon>fabids</taxon>
        <taxon>Fabales</taxon>
        <taxon>Fabaceae</taxon>
        <taxon>Papilionoideae</taxon>
        <taxon>50 kb inversion clade</taxon>
        <taxon>NPAAA clade</taxon>
        <taxon>indigoferoid/millettioid clade</taxon>
        <taxon>Phaseoleae</taxon>
        <taxon>Cajanus</taxon>
    </lineage>
</organism>
<dbReference type="SUPFAM" id="SSF53098">
    <property type="entry name" value="Ribonuclease H-like"/>
    <property type="match status" value="1"/>
</dbReference>
<evidence type="ECO:0000259" key="1">
    <source>
        <dbReference type="Pfam" id="PF14372"/>
    </source>
</evidence>